<dbReference type="EMBL" id="CP037940">
    <property type="protein sequence ID" value="QBO34992.1"/>
    <property type="molecule type" value="Genomic_DNA"/>
</dbReference>
<keyword evidence="1" id="KW-0812">Transmembrane</keyword>
<evidence type="ECO:0000313" key="2">
    <source>
        <dbReference type="EMBL" id="QBO34992.1"/>
    </source>
</evidence>
<keyword evidence="3" id="KW-1185">Reference proteome</keyword>
<keyword evidence="1" id="KW-0472">Membrane</keyword>
<organism evidence="2 3">
    <name type="scientific">Periweissella cryptocerci</name>
    <dbReference type="NCBI Taxonomy" id="2506420"/>
    <lineage>
        <taxon>Bacteria</taxon>
        <taxon>Bacillati</taxon>
        <taxon>Bacillota</taxon>
        <taxon>Bacilli</taxon>
        <taxon>Lactobacillales</taxon>
        <taxon>Lactobacillaceae</taxon>
        <taxon>Periweissella</taxon>
    </lineage>
</organism>
<feature type="transmembrane region" description="Helical" evidence="1">
    <location>
        <begin position="33"/>
        <end position="52"/>
    </location>
</feature>
<dbReference type="AlphaFoldDB" id="A0A4P6YQY0"/>
<feature type="transmembrane region" description="Helical" evidence="1">
    <location>
        <begin position="7"/>
        <end position="27"/>
    </location>
</feature>
<proteinExistence type="predicted"/>
<evidence type="ECO:0000313" key="3">
    <source>
        <dbReference type="Proteomes" id="UP000292886"/>
    </source>
</evidence>
<dbReference type="KEGG" id="wei:EQG49_00285"/>
<dbReference type="RefSeq" id="WP_133362072.1">
    <property type="nucleotide sequence ID" value="NZ_CP037940.1"/>
</dbReference>
<reference evidence="3" key="1">
    <citation type="submission" date="2019-03" db="EMBL/GenBank/DDBJ databases">
        <title>Weissella sp. 26KH-42 Genome sequencing.</title>
        <authorList>
            <person name="Heo J."/>
            <person name="Kim S.-J."/>
            <person name="Kim J.-S."/>
            <person name="Hong S.-B."/>
            <person name="Kwon S.-W."/>
        </authorList>
    </citation>
    <scope>NUCLEOTIDE SEQUENCE [LARGE SCALE GENOMIC DNA]</scope>
    <source>
        <strain evidence="3">26KH-42</strain>
    </source>
</reference>
<sequence length="73" mass="8020">MLNQFNIITVVKVITFIILGSATIVALALTLALASLIACLAMFGLIFLTVYVTESLGNTERELNSYRQKKGRK</sequence>
<dbReference type="Proteomes" id="UP000292886">
    <property type="component" value="Chromosome"/>
</dbReference>
<gene>
    <name evidence="2" type="ORF">EQG49_00285</name>
</gene>
<name>A0A4P6YQY0_9LACO</name>
<accession>A0A4P6YQY0</accession>
<protein>
    <submittedName>
        <fullName evidence="2">Uncharacterized protein</fullName>
    </submittedName>
</protein>
<evidence type="ECO:0000256" key="1">
    <source>
        <dbReference type="SAM" id="Phobius"/>
    </source>
</evidence>
<keyword evidence="1" id="KW-1133">Transmembrane helix</keyword>